<feature type="domain" description="4Fe-4S ferredoxin-type" evidence="2">
    <location>
        <begin position="5"/>
        <end position="34"/>
    </location>
</feature>
<dbReference type="SUPFAM" id="SSF54862">
    <property type="entry name" value="4Fe-4S ferredoxins"/>
    <property type="match status" value="1"/>
</dbReference>
<dbReference type="AlphaFoldDB" id="A0A7C3UXJ6"/>
<reference evidence="3" key="1">
    <citation type="journal article" date="2020" name="mSystems">
        <title>Genome- and Community-Level Interaction Insights into Carbon Utilization and Element Cycling Functions of Hydrothermarchaeota in Hydrothermal Sediment.</title>
        <authorList>
            <person name="Zhou Z."/>
            <person name="Liu Y."/>
            <person name="Xu W."/>
            <person name="Pan J."/>
            <person name="Luo Z.H."/>
            <person name="Li M."/>
        </authorList>
    </citation>
    <scope>NUCLEOTIDE SEQUENCE [LARGE SCALE GENOMIC DNA]</scope>
    <source>
        <strain evidence="3">SpSt-897</strain>
    </source>
</reference>
<sequence>MAKRQIIKIDQEKCDGCGLCVPSCAEGAIVLVEGKAQLLADKYCDGLGACLGECPRGALSIEERETEEFVGPAPGAPGEPAHPEAQAAPAKPAAVRAEATFVCPGSAMRQFTPKATPEAGASALSHWPVKLRLVSAKAPFFKGAELLVAADCGPFAAGDFHARYLAGKAVVCGCPKFDNLEESVAKLTGILQENDVKGITIVNMEVPCCQGLIEAVRRALQASGKSLPVSICTLGAQGQVVQQARIKAA</sequence>
<feature type="compositionally biased region" description="Low complexity" evidence="1">
    <location>
        <begin position="71"/>
        <end position="89"/>
    </location>
</feature>
<feature type="domain" description="4Fe-4S ferredoxin-type" evidence="2">
    <location>
        <begin position="35"/>
        <end position="64"/>
    </location>
</feature>
<dbReference type="InterPro" id="IPR052911">
    <property type="entry name" value="Corrinoid_activation_enz"/>
</dbReference>
<protein>
    <submittedName>
        <fullName evidence="3">4Fe-4S ferredoxin</fullName>
    </submittedName>
</protein>
<organism evidence="3">
    <name type="scientific">Desulfobacca acetoxidans</name>
    <dbReference type="NCBI Taxonomy" id="60893"/>
    <lineage>
        <taxon>Bacteria</taxon>
        <taxon>Pseudomonadati</taxon>
        <taxon>Thermodesulfobacteriota</taxon>
        <taxon>Desulfobaccia</taxon>
        <taxon>Desulfobaccales</taxon>
        <taxon>Desulfobaccaceae</taxon>
        <taxon>Desulfobacca</taxon>
    </lineage>
</organism>
<evidence type="ECO:0000313" key="3">
    <source>
        <dbReference type="EMBL" id="HGF34016.1"/>
    </source>
</evidence>
<feature type="region of interest" description="Disordered" evidence="1">
    <location>
        <begin position="65"/>
        <end position="89"/>
    </location>
</feature>
<dbReference type="PROSITE" id="PS51379">
    <property type="entry name" value="4FE4S_FER_2"/>
    <property type="match status" value="2"/>
</dbReference>
<evidence type="ECO:0000256" key="1">
    <source>
        <dbReference type="SAM" id="MobiDB-lite"/>
    </source>
</evidence>
<dbReference type="PANTHER" id="PTHR42895">
    <property type="entry name" value="IRON-SULFUR CLUSTER-BINDING PROTEIN-RELATED"/>
    <property type="match status" value="1"/>
</dbReference>
<dbReference type="InterPro" id="IPR017896">
    <property type="entry name" value="4Fe4S_Fe-S-bd"/>
</dbReference>
<dbReference type="EMBL" id="DTMF01000163">
    <property type="protein sequence ID" value="HGF34016.1"/>
    <property type="molecule type" value="Genomic_DNA"/>
</dbReference>
<evidence type="ECO:0000259" key="2">
    <source>
        <dbReference type="PROSITE" id="PS51379"/>
    </source>
</evidence>
<name>A0A7C3UXJ6_9BACT</name>
<dbReference type="Gene3D" id="3.30.70.20">
    <property type="match status" value="1"/>
</dbReference>
<dbReference type="PANTHER" id="PTHR42895:SF1">
    <property type="entry name" value="IRON-SULFUR CLUSTER PROTEIN"/>
    <property type="match status" value="1"/>
</dbReference>
<gene>
    <name evidence="3" type="ORF">ENW96_06455</name>
</gene>
<dbReference type="Pfam" id="PF12837">
    <property type="entry name" value="Fer4_6"/>
    <property type="match status" value="1"/>
</dbReference>
<comment type="caution">
    <text evidence="3">The sequence shown here is derived from an EMBL/GenBank/DDBJ whole genome shotgun (WGS) entry which is preliminary data.</text>
</comment>
<accession>A0A7C3UXJ6</accession>
<proteinExistence type="predicted"/>